<dbReference type="SMART" id="SM00864">
    <property type="entry name" value="Tubulin"/>
    <property type="match status" value="1"/>
</dbReference>
<protein>
    <recommendedName>
        <fullName evidence="5">Tubulin delta chain</fullName>
    </recommendedName>
    <alternativeName>
        <fullName evidence="12">Delta-tubulin</fullName>
    </alternativeName>
</protein>
<evidence type="ECO:0000256" key="13">
    <source>
        <dbReference type="ARBA" id="ARBA00046149"/>
    </source>
</evidence>
<accession>A0ABR4MZT1</accession>
<dbReference type="InterPro" id="IPR008280">
    <property type="entry name" value="Tub_FtsZ_C"/>
</dbReference>
<evidence type="ECO:0000256" key="11">
    <source>
        <dbReference type="ARBA" id="ARBA00023273"/>
    </source>
</evidence>
<evidence type="ECO:0000256" key="7">
    <source>
        <dbReference type="ARBA" id="ARBA00022741"/>
    </source>
</evidence>
<feature type="domain" description="Tubulin/FtsZ GTPase" evidence="16">
    <location>
        <begin position="48"/>
        <end position="247"/>
    </location>
</feature>
<keyword evidence="10" id="KW-0539">Nucleus</keyword>
<evidence type="ECO:0000256" key="9">
    <source>
        <dbReference type="ARBA" id="ARBA00023134"/>
    </source>
</evidence>
<evidence type="ECO:0000256" key="6">
    <source>
        <dbReference type="ARBA" id="ARBA00022701"/>
    </source>
</evidence>
<dbReference type="PANTHER" id="PTHR11588">
    <property type="entry name" value="TUBULIN"/>
    <property type="match status" value="1"/>
</dbReference>
<keyword evidence="11" id="KW-0966">Cell projection</keyword>
<gene>
    <name evidence="17" type="ORF">HK105_207763</name>
</gene>
<comment type="caution">
    <text evidence="17">The sequence shown here is derived from an EMBL/GenBank/DDBJ whole genome shotgun (WGS) entry which is preliminary data.</text>
</comment>
<keyword evidence="18" id="KW-1185">Reference proteome</keyword>
<dbReference type="PRINTS" id="PR01161">
    <property type="entry name" value="TUBULIN"/>
</dbReference>
<dbReference type="InterPro" id="IPR000217">
    <property type="entry name" value="Tubulin"/>
</dbReference>
<dbReference type="Proteomes" id="UP001527925">
    <property type="component" value="Unassembled WGS sequence"/>
</dbReference>
<evidence type="ECO:0000256" key="15">
    <source>
        <dbReference type="SAM" id="MobiDB-lite"/>
    </source>
</evidence>
<dbReference type="PROSITE" id="PS00227">
    <property type="entry name" value="TUBULIN"/>
    <property type="match status" value="1"/>
</dbReference>
<dbReference type="PRINTS" id="PR01224">
    <property type="entry name" value="DELTATUBULIN"/>
</dbReference>
<evidence type="ECO:0000259" key="16">
    <source>
        <dbReference type="SMART" id="SM00864"/>
    </source>
</evidence>
<evidence type="ECO:0000256" key="5">
    <source>
        <dbReference type="ARBA" id="ARBA00014184"/>
    </source>
</evidence>
<sequence length="462" mass="51180">MISLQVGQCGVQVGQALFGVLAEESRAASPAHALYPLSLWQQLVVDTERKVLAAADAPEPPQPPADTREGLQTWRRHQRADAGMFATKYLDLGTSGRGNNWSHGYLDDSRLDEVLEAFRRLAEASFRYEGCMLLHSLAGGTGSGLGSRLAQELRTEYPKQLIMSLSFAPFDSGETALQDYNGLLTLASLQNCADLVGVFPNDLALRNAARHLGVGSSSGSTRISMDQINQLVAQSIAGIVLPLSEALDIKLADRTTAFSGWDLVTNVTPMPSTKLAMFASSSSLSPSPDQPKQQGSEIDTSKPLRKVARPTHEFDSWDDLHTLLNRNLPALAQGKKRCCIGARLNIRGVQGPEFWSRWPAIRAKWAERMGPTLPDCTTDVRLSYLYGLDIHSKRRSLDLCYNSDDVLPIVERILAGAERKFKQRAYVHWYERYAREHTDDMFGEAFETVQSVVDAYRDLSHW</sequence>
<comment type="subcellular location">
    <subcellularLocation>
        <location evidence="3">Cell projection</location>
        <location evidence="3">Cilium</location>
    </subcellularLocation>
    <subcellularLocation>
        <location evidence="1">Cytoplasm</location>
        <location evidence="1">Cytoskeleton</location>
        <location evidence="1">Microtubule organizing center</location>
        <location evidence="1">Centrosome</location>
        <location evidence="1">Centriole</location>
    </subcellularLocation>
    <subcellularLocation>
        <location evidence="2">Nucleus</location>
    </subcellularLocation>
</comment>
<evidence type="ECO:0000256" key="12">
    <source>
        <dbReference type="ARBA" id="ARBA00030594"/>
    </source>
</evidence>
<dbReference type="SUPFAM" id="SSF55307">
    <property type="entry name" value="Tubulin C-terminal domain-like"/>
    <property type="match status" value="1"/>
</dbReference>
<evidence type="ECO:0000313" key="18">
    <source>
        <dbReference type="Proteomes" id="UP001527925"/>
    </source>
</evidence>
<evidence type="ECO:0000313" key="17">
    <source>
        <dbReference type="EMBL" id="KAL2912771.1"/>
    </source>
</evidence>
<proteinExistence type="inferred from homology"/>
<dbReference type="InterPro" id="IPR002967">
    <property type="entry name" value="Delta_tubulin"/>
</dbReference>
<evidence type="ECO:0000256" key="2">
    <source>
        <dbReference type="ARBA" id="ARBA00004123"/>
    </source>
</evidence>
<keyword evidence="6 14" id="KW-0493">Microtubule</keyword>
<dbReference type="Gene3D" id="3.40.50.1440">
    <property type="entry name" value="Tubulin/FtsZ, GTPase domain"/>
    <property type="match status" value="1"/>
</dbReference>
<evidence type="ECO:0000256" key="1">
    <source>
        <dbReference type="ARBA" id="ARBA00004114"/>
    </source>
</evidence>
<dbReference type="InterPro" id="IPR017975">
    <property type="entry name" value="Tubulin_CS"/>
</dbReference>
<evidence type="ECO:0000256" key="3">
    <source>
        <dbReference type="ARBA" id="ARBA00004138"/>
    </source>
</evidence>
<feature type="region of interest" description="Disordered" evidence="15">
    <location>
        <begin position="279"/>
        <end position="305"/>
    </location>
</feature>
<evidence type="ECO:0000256" key="14">
    <source>
        <dbReference type="RuleBase" id="RU000352"/>
    </source>
</evidence>
<dbReference type="InterPro" id="IPR003008">
    <property type="entry name" value="Tubulin_FtsZ_GTPase"/>
</dbReference>
<comment type="function">
    <text evidence="13">Acts as a positive regulator of hedgehog signaling and regulates ciliary function.</text>
</comment>
<keyword evidence="9 14" id="KW-0342">GTP-binding</keyword>
<dbReference type="EMBL" id="JADGIZ020000058">
    <property type="protein sequence ID" value="KAL2912771.1"/>
    <property type="molecule type" value="Genomic_DNA"/>
</dbReference>
<evidence type="ECO:0000256" key="8">
    <source>
        <dbReference type="ARBA" id="ARBA00022794"/>
    </source>
</evidence>
<comment type="similarity">
    <text evidence="4 14">Belongs to the tubulin family.</text>
</comment>
<name>A0ABR4MZT1_9FUNG</name>
<organism evidence="17 18">
    <name type="scientific">Polyrhizophydium stewartii</name>
    <dbReference type="NCBI Taxonomy" id="2732419"/>
    <lineage>
        <taxon>Eukaryota</taxon>
        <taxon>Fungi</taxon>
        <taxon>Fungi incertae sedis</taxon>
        <taxon>Chytridiomycota</taxon>
        <taxon>Chytridiomycota incertae sedis</taxon>
        <taxon>Chytridiomycetes</taxon>
        <taxon>Rhizophydiales</taxon>
        <taxon>Rhizophydiales incertae sedis</taxon>
        <taxon>Polyrhizophydium</taxon>
    </lineage>
</organism>
<dbReference type="Pfam" id="PF00091">
    <property type="entry name" value="Tubulin"/>
    <property type="match status" value="1"/>
</dbReference>
<reference evidence="17 18" key="1">
    <citation type="submission" date="2023-09" db="EMBL/GenBank/DDBJ databases">
        <title>Pangenome analysis of Batrachochytrium dendrobatidis and related Chytrids.</title>
        <authorList>
            <person name="Yacoub M.N."/>
            <person name="Stajich J.E."/>
            <person name="James T.Y."/>
        </authorList>
    </citation>
    <scope>NUCLEOTIDE SEQUENCE [LARGE SCALE GENOMIC DNA]</scope>
    <source>
        <strain evidence="17 18">JEL0888</strain>
    </source>
</reference>
<evidence type="ECO:0000256" key="4">
    <source>
        <dbReference type="ARBA" id="ARBA00009636"/>
    </source>
</evidence>
<dbReference type="InterPro" id="IPR036525">
    <property type="entry name" value="Tubulin/FtsZ_GTPase_sf"/>
</dbReference>
<keyword evidence="7 14" id="KW-0547">Nucleotide-binding</keyword>
<dbReference type="SUPFAM" id="SSF52490">
    <property type="entry name" value="Tubulin nucleotide-binding domain-like"/>
    <property type="match status" value="1"/>
</dbReference>
<evidence type="ECO:0000256" key="10">
    <source>
        <dbReference type="ARBA" id="ARBA00023242"/>
    </source>
</evidence>
<keyword evidence="8" id="KW-0970">Cilium biogenesis/degradation</keyword>